<sequence>MSLSNRITYKKLTHEACEVLSTHWYNVDKMREIQEPNPFAFLDRWVTESTVSFCYDERIGQLGKDIIKVVKEEVGYIPSITYEQEMSNASEGAVNDYRWDIIELEVEGEVYIGHIYRTPTIATLTWETNGIFHKGFNITTGNIVVIVKGEKGWA</sequence>
<organism evidence="1 2">
    <name type="scientific">Pontibacter indicus</name>
    <dbReference type="NCBI Taxonomy" id="1317125"/>
    <lineage>
        <taxon>Bacteria</taxon>
        <taxon>Pseudomonadati</taxon>
        <taxon>Bacteroidota</taxon>
        <taxon>Cytophagia</taxon>
        <taxon>Cytophagales</taxon>
        <taxon>Hymenobacteraceae</taxon>
        <taxon>Pontibacter</taxon>
    </lineage>
</organism>
<keyword evidence="2" id="KW-1185">Reference proteome</keyword>
<accession>A0A1R3XSS4</accession>
<dbReference type="STRING" id="1317125.SAMN05444128_3702"/>
<evidence type="ECO:0000313" key="1">
    <source>
        <dbReference type="EMBL" id="SIT94665.1"/>
    </source>
</evidence>
<protein>
    <submittedName>
        <fullName evidence="1">Uncharacterized protein</fullName>
    </submittedName>
</protein>
<gene>
    <name evidence="1" type="ORF">SAMN05444128_3702</name>
</gene>
<evidence type="ECO:0000313" key="2">
    <source>
        <dbReference type="Proteomes" id="UP000187181"/>
    </source>
</evidence>
<dbReference type="Proteomes" id="UP000187181">
    <property type="component" value="Unassembled WGS sequence"/>
</dbReference>
<proteinExistence type="predicted"/>
<reference evidence="2" key="1">
    <citation type="submission" date="2017-01" db="EMBL/GenBank/DDBJ databases">
        <authorList>
            <person name="Varghese N."/>
            <person name="Submissions S."/>
        </authorList>
    </citation>
    <scope>NUCLEOTIDE SEQUENCE [LARGE SCALE GENOMIC DNA]</scope>
    <source>
        <strain evidence="2">LP100</strain>
    </source>
</reference>
<dbReference type="EMBL" id="FTPP01000004">
    <property type="protein sequence ID" value="SIT94665.1"/>
    <property type="molecule type" value="Genomic_DNA"/>
</dbReference>
<dbReference type="AlphaFoldDB" id="A0A1R3XSS4"/>
<name>A0A1R3XSS4_9BACT</name>